<evidence type="ECO:0000256" key="4">
    <source>
        <dbReference type="ARBA" id="ARBA00023136"/>
    </source>
</evidence>
<evidence type="ECO:0000313" key="7">
    <source>
        <dbReference type="EMBL" id="KAG8584521.1"/>
    </source>
</evidence>
<evidence type="ECO:0000256" key="1">
    <source>
        <dbReference type="ARBA" id="ARBA00004370"/>
    </source>
</evidence>
<protein>
    <recommendedName>
        <fullName evidence="6">G-protein coupled receptors family 1 profile domain-containing protein</fullName>
    </recommendedName>
</protein>
<evidence type="ECO:0000256" key="2">
    <source>
        <dbReference type="ARBA" id="ARBA00022692"/>
    </source>
</evidence>
<keyword evidence="2 5" id="KW-0812">Transmembrane</keyword>
<organism evidence="7 8">
    <name type="scientific">Engystomops pustulosus</name>
    <name type="common">Tungara frog</name>
    <name type="synonym">Physalaemus pustulosus</name>
    <dbReference type="NCBI Taxonomy" id="76066"/>
    <lineage>
        <taxon>Eukaryota</taxon>
        <taxon>Metazoa</taxon>
        <taxon>Chordata</taxon>
        <taxon>Craniata</taxon>
        <taxon>Vertebrata</taxon>
        <taxon>Euteleostomi</taxon>
        <taxon>Amphibia</taxon>
        <taxon>Batrachia</taxon>
        <taxon>Anura</taxon>
        <taxon>Neobatrachia</taxon>
        <taxon>Hyloidea</taxon>
        <taxon>Leptodactylidae</taxon>
        <taxon>Leiuperinae</taxon>
        <taxon>Engystomops</taxon>
    </lineage>
</organism>
<evidence type="ECO:0000256" key="5">
    <source>
        <dbReference type="SAM" id="Phobius"/>
    </source>
</evidence>
<dbReference type="PANTHER" id="PTHR26451:SF994">
    <property type="entry name" value="ODORANT RECEPTOR 131-2-LIKE"/>
    <property type="match status" value="1"/>
</dbReference>
<feature type="domain" description="G-protein coupled receptors family 1 profile" evidence="6">
    <location>
        <begin position="42"/>
        <end position="309"/>
    </location>
</feature>
<evidence type="ECO:0000259" key="6">
    <source>
        <dbReference type="PROSITE" id="PS50262"/>
    </source>
</evidence>
<dbReference type="InterPro" id="IPR052921">
    <property type="entry name" value="GPCR1_Superfamily_Member"/>
</dbReference>
<gene>
    <name evidence="7" type="ORF">GDO81_004639</name>
</gene>
<dbReference type="GO" id="GO:0004930">
    <property type="term" value="F:G protein-coupled receptor activity"/>
    <property type="evidence" value="ECO:0007669"/>
    <property type="project" value="InterPro"/>
</dbReference>
<dbReference type="InterPro" id="IPR000276">
    <property type="entry name" value="GPCR_Rhodpsn"/>
</dbReference>
<comment type="subcellular location">
    <subcellularLocation>
        <location evidence="1">Membrane</location>
    </subcellularLocation>
</comment>
<dbReference type="FunFam" id="1.20.1070.10:FF:000096">
    <property type="entry name" value="Odorant receptor 131-2"/>
    <property type="match status" value="1"/>
</dbReference>
<dbReference type="Proteomes" id="UP000824782">
    <property type="component" value="Unassembled WGS sequence"/>
</dbReference>
<proteinExistence type="predicted"/>
<sequence>MNSTVSLDNGSQMSSHNEMVSFIITTVFFVLTMICFCFFVYFISIILIVYFTTPQVRDNSRYVLFAHMLVNDTLYLFLGLFLALAYQFLYMPVSICYFILTITTATFRVTPFNLATMALERYIAICYPLRYLMFCTVKRSYSVIAAMWLFGLLPNAVDLAILSSSVEKSFFSQKLLCKQEGLIIQPLQDTIRSIYFIVSLIVVALVILFTYVKVMLIARKSGSSSSSASKAGKTVMLHGLQLLLSMVSLTSTITETYGGNYLAMLNFLIFMCVPRLLSPLIYGIRDEVFSKCIKKMYSTISKAKTVQKI</sequence>
<dbReference type="InterPro" id="IPR017452">
    <property type="entry name" value="GPCR_Rhodpsn_7TM"/>
</dbReference>
<feature type="transmembrane region" description="Helical" evidence="5">
    <location>
        <begin position="74"/>
        <end position="100"/>
    </location>
</feature>
<dbReference type="Gene3D" id="1.20.1070.10">
    <property type="entry name" value="Rhodopsin 7-helix transmembrane proteins"/>
    <property type="match status" value="1"/>
</dbReference>
<dbReference type="GO" id="GO:0005549">
    <property type="term" value="F:odorant binding"/>
    <property type="evidence" value="ECO:0007669"/>
    <property type="project" value="TreeGrafter"/>
</dbReference>
<keyword evidence="8" id="KW-1185">Reference proteome</keyword>
<evidence type="ECO:0000256" key="3">
    <source>
        <dbReference type="ARBA" id="ARBA00022989"/>
    </source>
</evidence>
<feature type="transmembrane region" description="Helical" evidence="5">
    <location>
        <begin position="235"/>
        <end position="253"/>
    </location>
</feature>
<dbReference type="Pfam" id="PF00001">
    <property type="entry name" value="7tm_1"/>
    <property type="match status" value="1"/>
</dbReference>
<dbReference type="PANTHER" id="PTHR26451">
    <property type="entry name" value="G_PROTEIN_RECEP_F1_2 DOMAIN-CONTAINING PROTEIN"/>
    <property type="match status" value="1"/>
</dbReference>
<feature type="transmembrane region" description="Helical" evidence="5">
    <location>
        <begin position="194"/>
        <end position="214"/>
    </location>
</feature>
<dbReference type="PROSITE" id="PS50262">
    <property type="entry name" value="G_PROTEIN_RECEP_F1_2"/>
    <property type="match status" value="1"/>
</dbReference>
<feature type="transmembrane region" description="Helical" evidence="5">
    <location>
        <begin position="259"/>
        <end position="277"/>
    </location>
</feature>
<dbReference type="GO" id="GO:0004984">
    <property type="term" value="F:olfactory receptor activity"/>
    <property type="evidence" value="ECO:0007669"/>
    <property type="project" value="TreeGrafter"/>
</dbReference>
<name>A0AAV7CIT0_ENGPU</name>
<dbReference type="EMBL" id="WNYA01000002">
    <property type="protein sequence ID" value="KAG8584521.1"/>
    <property type="molecule type" value="Genomic_DNA"/>
</dbReference>
<accession>A0AAV7CIT0</accession>
<keyword evidence="4 5" id="KW-0472">Membrane</keyword>
<dbReference type="GO" id="GO:0016020">
    <property type="term" value="C:membrane"/>
    <property type="evidence" value="ECO:0007669"/>
    <property type="project" value="UniProtKB-SubCell"/>
</dbReference>
<reference evidence="7" key="1">
    <citation type="thesis" date="2020" institute="ProQuest LLC" country="789 East Eisenhower Parkway, Ann Arbor, MI, USA">
        <title>Comparative Genomics and Chromosome Evolution.</title>
        <authorList>
            <person name="Mudd A.B."/>
        </authorList>
    </citation>
    <scope>NUCLEOTIDE SEQUENCE</scope>
    <source>
        <strain evidence="7">237g6f4</strain>
        <tissue evidence="7">Blood</tissue>
    </source>
</reference>
<feature type="transmembrane region" description="Helical" evidence="5">
    <location>
        <begin position="141"/>
        <end position="162"/>
    </location>
</feature>
<comment type="caution">
    <text evidence="7">The sequence shown here is derived from an EMBL/GenBank/DDBJ whole genome shotgun (WGS) entry which is preliminary data.</text>
</comment>
<evidence type="ECO:0000313" key="8">
    <source>
        <dbReference type="Proteomes" id="UP000824782"/>
    </source>
</evidence>
<dbReference type="AlphaFoldDB" id="A0AAV7CIT0"/>
<keyword evidence="3 5" id="KW-1133">Transmembrane helix</keyword>
<feature type="transmembrane region" description="Helical" evidence="5">
    <location>
        <begin position="20"/>
        <end position="53"/>
    </location>
</feature>
<dbReference type="SUPFAM" id="SSF81321">
    <property type="entry name" value="Family A G protein-coupled receptor-like"/>
    <property type="match status" value="1"/>
</dbReference>
<dbReference type="CDD" id="cd00637">
    <property type="entry name" value="7tm_classA_rhodopsin-like"/>
    <property type="match status" value="1"/>
</dbReference>